<dbReference type="AlphaFoldDB" id="A0ABD1N5X4"/>
<protein>
    <submittedName>
        <fullName evidence="1">Uncharacterized protein</fullName>
    </submittedName>
</protein>
<dbReference type="Proteomes" id="UP001603857">
    <property type="component" value="Unassembled WGS sequence"/>
</dbReference>
<dbReference type="EMBL" id="JBGMDY010000002">
    <property type="protein sequence ID" value="KAL2343500.1"/>
    <property type="molecule type" value="Genomic_DNA"/>
</dbReference>
<organism evidence="1 2">
    <name type="scientific">Flemingia macrophylla</name>
    <dbReference type="NCBI Taxonomy" id="520843"/>
    <lineage>
        <taxon>Eukaryota</taxon>
        <taxon>Viridiplantae</taxon>
        <taxon>Streptophyta</taxon>
        <taxon>Embryophyta</taxon>
        <taxon>Tracheophyta</taxon>
        <taxon>Spermatophyta</taxon>
        <taxon>Magnoliopsida</taxon>
        <taxon>eudicotyledons</taxon>
        <taxon>Gunneridae</taxon>
        <taxon>Pentapetalae</taxon>
        <taxon>rosids</taxon>
        <taxon>fabids</taxon>
        <taxon>Fabales</taxon>
        <taxon>Fabaceae</taxon>
        <taxon>Papilionoideae</taxon>
        <taxon>50 kb inversion clade</taxon>
        <taxon>NPAAA clade</taxon>
        <taxon>indigoferoid/millettioid clade</taxon>
        <taxon>Phaseoleae</taxon>
        <taxon>Flemingia</taxon>
    </lineage>
</organism>
<evidence type="ECO:0000313" key="1">
    <source>
        <dbReference type="EMBL" id="KAL2343500.1"/>
    </source>
</evidence>
<name>A0ABD1N5X4_9FABA</name>
<proteinExistence type="predicted"/>
<accession>A0ABD1N5X4</accession>
<gene>
    <name evidence="1" type="ORF">Fmac_004785</name>
</gene>
<sequence>MKLRSSSYILLRRHNCAAWQQPKENVLESEDQVRVRVSAECVVPLESSSCCGTDRINGFWPPMLKSPIRLGFQSWTMLCDLRGIGCEILSQKGKEGRGVARC</sequence>
<keyword evidence="2" id="KW-1185">Reference proteome</keyword>
<evidence type="ECO:0000313" key="2">
    <source>
        <dbReference type="Proteomes" id="UP001603857"/>
    </source>
</evidence>
<comment type="caution">
    <text evidence="1">The sequence shown here is derived from an EMBL/GenBank/DDBJ whole genome shotgun (WGS) entry which is preliminary data.</text>
</comment>
<reference evidence="1 2" key="1">
    <citation type="submission" date="2024-08" db="EMBL/GenBank/DDBJ databases">
        <title>Insights into the chromosomal genome structure of Flemingia macrophylla.</title>
        <authorList>
            <person name="Ding Y."/>
            <person name="Zhao Y."/>
            <person name="Bi W."/>
            <person name="Wu M."/>
            <person name="Zhao G."/>
            <person name="Gong Y."/>
            <person name="Li W."/>
            <person name="Zhang P."/>
        </authorList>
    </citation>
    <scope>NUCLEOTIDE SEQUENCE [LARGE SCALE GENOMIC DNA]</scope>
    <source>
        <strain evidence="1">DYQJB</strain>
        <tissue evidence="1">Leaf</tissue>
    </source>
</reference>